<dbReference type="PANTHER" id="PTHR45586">
    <property type="entry name" value="TPR REPEAT-CONTAINING PROTEIN PA4667"/>
    <property type="match status" value="1"/>
</dbReference>
<dbReference type="InterPro" id="IPR051012">
    <property type="entry name" value="CellSynth/LPSAsmb/PSIAsmb"/>
</dbReference>
<dbReference type="InterPro" id="IPR019734">
    <property type="entry name" value="TPR_rpt"/>
</dbReference>
<name>A0A6C2YVU6_9BACT</name>
<reference evidence="6" key="1">
    <citation type="submission" date="2019-04" db="EMBL/GenBank/DDBJ databases">
        <authorList>
            <consortium name="Science for Life Laboratories"/>
        </authorList>
    </citation>
    <scope>NUCLEOTIDE SEQUENCE</scope>
    <source>
        <strain evidence="6">MBLW1</strain>
    </source>
</reference>
<gene>
    <name evidence="6" type="ORF">GMBLW1_35570</name>
</gene>
<dbReference type="KEGG" id="tim:GMBLW1_35570"/>
<dbReference type="SUPFAM" id="SSF48452">
    <property type="entry name" value="TPR-like"/>
    <property type="match status" value="2"/>
</dbReference>
<feature type="region of interest" description="Disordered" evidence="4">
    <location>
        <begin position="465"/>
        <end position="511"/>
    </location>
</feature>
<keyword evidence="5" id="KW-0812">Transmembrane</keyword>
<dbReference type="EMBL" id="LR586016">
    <property type="protein sequence ID" value="VIP05636.1"/>
    <property type="molecule type" value="Genomic_DNA"/>
</dbReference>
<dbReference type="PROSITE" id="PS50005">
    <property type="entry name" value="TPR"/>
    <property type="match status" value="2"/>
</dbReference>
<dbReference type="PANTHER" id="PTHR45586:SF1">
    <property type="entry name" value="LIPOPOLYSACCHARIDE ASSEMBLY PROTEIN B"/>
    <property type="match status" value="1"/>
</dbReference>
<feature type="repeat" description="TPR" evidence="3">
    <location>
        <begin position="410"/>
        <end position="443"/>
    </location>
</feature>
<evidence type="ECO:0000313" key="7">
    <source>
        <dbReference type="Proteomes" id="UP000464378"/>
    </source>
</evidence>
<keyword evidence="5" id="KW-0472">Membrane</keyword>
<dbReference type="Proteomes" id="UP000464378">
    <property type="component" value="Chromosome"/>
</dbReference>
<feature type="compositionally biased region" description="Pro residues" evidence="4">
    <location>
        <begin position="31"/>
        <end position="40"/>
    </location>
</feature>
<dbReference type="EMBL" id="LR593887">
    <property type="protein sequence ID" value="VTS08628.1"/>
    <property type="molecule type" value="Genomic_DNA"/>
</dbReference>
<dbReference type="InterPro" id="IPR011990">
    <property type="entry name" value="TPR-like_helical_dom_sf"/>
</dbReference>
<protein>
    <submittedName>
        <fullName evidence="6">Uncharacterized protein</fullName>
    </submittedName>
</protein>
<feature type="compositionally biased region" description="Low complexity" evidence="4">
    <location>
        <begin position="41"/>
        <end position="52"/>
    </location>
</feature>
<dbReference type="SMART" id="SM00028">
    <property type="entry name" value="TPR"/>
    <property type="match status" value="4"/>
</dbReference>
<evidence type="ECO:0000256" key="3">
    <source>
        <dbReference type="PROSITE-ProRule" id="PRU00339"/>
    </source>
</evidence>
<feature type="transmembrane region" description="Helical" evidence="5">
    <location>
        <begin position="60"/>
        <end position="83"/>
    </location>
</feature>
<dbReference type="Pfam" id="PF14559">
    <property type="entry name" value="TPR_19"/>
    <property type="match status" value="1"/>
</dbReference>
<dbReference type="Gene3D" id="1.25.40.10">
    <property type="entry name" value="Tetratricopeptide repeat domain"/>
    <property type="match status" value="3"/>
</dbReference>
<evidence type="ECO:0000256" key="5">
    <source>
        <dbReference type="SAM" id="Phobius"/>
    </source>
</evidence>
<evidence type="ECO:0000313" key="6">
    <source>
        <dbReference type="EMBL" id="VIP05636.1"/>
    </source>
</evidence>
<keyword evidence="5" id="KW-1133">Transmembrane helix</keyword>
<dbReference type="Pfam" id="PF13181">
    <property type="entry name" value="TPR_8"/>
    <property type="match status" value="3"/>
</dbReference>
<accession>A0A6C2YVU6</accession>
<dbReference type="AlphaFoldDB" id="A0A6C2YVU6"/>
<organism evidence="6">
    <name type="scientific">Tuwongella immobilis</name>
    <dbReference type="NCBI Taxonomy" id="692036"/>
    <lineage>
        <taxon>Bacteria</taxon>
        <taxon>Pseudomonadati</taxon>
        <taxon>Planctomycetota</taxon>
        <taxon>Planctomycetia</taxon>
        <taxon>Gemmatales</taxon>
        <taxon>Gemmataceae</taxon>
        <taxon>Tuwongella</taxon>
    </lineage>
</organism>
<keyword evidence="1" id="KW-0677">Repeat</keyword>
<keyword evidence="7" id="KW-1185">Reference proteome</keyword>
<feature type="region of interest" description="Disordered" evidence="4">
    <location>
        <begin position="1"/>
        <end position="52"/>
    </location>
</feature>
<feature type="repeat" description="TPR" evidence="3">
    <location>
        <begin position="223"/>
        <end position="256"/>
    </location>
</feature>
<sequence length="511" mass="55993">MVKVRTTPASEPGAGTVPPTSSGGTPDLPAGTPPKPPAKPPTGTSPGTGTAEAPRSIRRLILLLGVLVILLTVVISTVVLPNWKASRALAQAKQLLERNDLQPALDQLQIADAARPDHAETLYLLSQTFRRLERIPASVEAREKARKLGWIPELIQMEDELQRLLERGPDDATMKRMLAYVEVDHPEKRVILDGLARSLSNAVYLNEASIVLTRWTTLFPDDWLAYRLRGELSESFGDLDKALEDYRKSAEVRPDRVESQIRLAVTLARRREDFALAKELLDAASKSDPTNAELLEGLARCAWNDGNSDQARAFLDRLQATHPDHVPGYLLRATIDLADNLPNESLKSLKLVQARLPNQRELLYLLSQTYDRLNQPTEAKRYADRVQEIESANREILTLIKQLSEKPADAPLRFRIGELGMKTGQLDQAVSWYQSALAADPNYKPAQEALAAYFQTHVLGGAAPQAGAMLGQPGTRPQPGPQPGMPSPTGPVPPATNPKPPLVGPPAPPRS</sequence>
<evidence type="ECO:0000256" key="2">
    <source>
        <dbReference type="ARBA" id="ARBA00022803"/>
    </source>
</evidence>
<evidence type="ECO:0000256" key="4">
    <source>
        <dbReference type="SAM" id="MobiDB-lite"/>
    </source>
</evidence>
<feature type="compositionally biased region" description="Pro residues" evidence="4">
    <location>
        <begin position="476"/>
        <end position="511"/>
    </location>
</feature>
<dbReference type="RefSeq" id="WP_162660771.1">
    <property type="nucleotide sequence ID" value="NZ_LR593887.1"/>
</dbReference>
<proteinExistence type="predicted"/>
<evidence type="ECO:0000256" key="1">
    <source>
        <dbReference type="ARBA" id="ARBA00022737"/>
    </source>
</evidence>
<dbReference type="InParanoid" id="A0A6C2YVU6"/>
<keyword evidence="2 3" id="KW-0802">TPR repeat</keyword>